<dbReference type="AlphaFoldDB" id="A0A1H2WE25"/>
<comment type="caution">
    <text evidence="6">Lacks conserved residue(s) required for the propagation of feature annotation.</text>
</comment>
<evidence type="ECO:0000313" key="7">
    <source>
        <dbReference type="EMBL" id="SDW78279.1"/>
    </source>
</evidence>
<dbReference type="GO" id="GO:0070043">
    <property type="term" value="F:rRNA (guanine-N7-)-methyltransferase activity"/>
    <property type="evidence" value="ECO:0007669"/>
    <property type="project" value="UniProtKB-UniRule"/>
</dbReference>
<dbReference type="EC" id="2.1.1.170" evidence="6"/>
<proteinExistence type="inferred from homology"/>
<gene>
    <name evidence="6" type="primary">rsmG</name>
    <name evidence="7" type="ORF">SAMN04488001_1795</name>
</gene>
<evidence type="ECO:0000313" key="8">
    <source>
        <dbReference type="Proteomes" id="UP000199441"/>
    </source>
</evidence>
<keyword evidence="3 6" id="KW-0489">Methyltransferase</keyword>
<accession>A0A1H2WE25</accession>
<feature type="binding site" evidence="6">
    <location>
        <position position="140"/>
    </location>
    <ligand>
        <name>S-adenosyl-L-methionine</name>
        <dbReference type="ChEBI" id="CHEBI:59789"/>
    </ligand>
</feature>
<dbReference type="InterPro" id="IPR003682">
    <property type="entry name" value="rRNA_ssu_MeTfrase_G"/>
</dbReference>
<evidence type="ECO:0000256" key="6">
    <source>
        <dbReference type="HAMAP-Rule" id="MF_00074"/>
    </source>
</evidence>
<evidence type="ECO:0000256" key="3">
    <source>
        <dbReference type="ARBA" id="ARBA00022603"/>
    </source>
</evidence>
<dbReference type="EMBL" id="FNOI01000002">
    <property type="protein sequence ID" value="SDW78279.1"/>
    <property type="molecule type" value="Genomic_DNA"/>
</dbReference>
<evidence type="ECO:0000256" key="4">
    <source>
        <dbReference type="ARBA" id="ARBA00022679"/>
    </source>
</evidence>
<feature type="binding site" evidence="6">
    <location>
        <position position="77"/>
    </location>
    <ligand>
        <name>S-adenosyl-L-methionine</name>
        <dbReference type="ChEBI" id="CHEBI:59789"/>
    </ligand>
</feature>
<reference evidence="8" key="1">
    <citation type="submission" date="2016-10" db="EMBL/GenBank/DDBJ databases">
        <authorList>
            <person name="Varghese N."/>
            <person name="Submissions S."/>
        </authorList>
    </citation>
    <scope>NUCLEOTIDE SEQUENCE [LARGE SCALE GENOMIC DNA]</scope>
    <source>
        <strain evidence="8">DSM 26922</strain>
    </source>
</reference>
<keyword evidence="8" id="KW-1185">Reference proteome</keyword>
<dbReference type="Gene3D" id="3.40.50.150">
    <property type="entry name" value="Vaccinia Virus protein VP39"/>
    <property type="match status" value="1"/>
</dbReference>
<feature type="binding site" evidence="6">
    <location>
        <begin position="126"/>
        <end position="127"/>
    </location>
    <ligand>
        <name>S-adenosyl-L-methionine</name>
        <dbReference type="ChEBI" id="CHEBI:59789"/>
    </ligand>
</feature>
<feature type="binding site" evidence="6">
    <location>
        <position position="72"/>
    </location>
    <ligand>
        <name>S-adenosyl-L-methionine</name>
        <dbReference type="ChEBI" id="CHEBI:59789"/>
    </ligand>
</feature>
<dbReference type="NCBIfam" id="TIGR00138">
    <property type="entry name" value="rsmG_gidB"/>
    <property type="match status" value="1"/>
</dbReference>
<dbReference type="InterPro" id="IPR029063">
    <property type="entry name" value="SAM-dependent_MTases_sf"/>
</dbReference>
<comment type="catalytic activity">
    <reaction evidence="6">
        <text>guanosine(527) in 16S rRNA + S-adenosyl-L-methionine = N(7)-methylguanosine(527) in 16S rRNA + S-adenosyl-L-homocysteine</text>
        <dbReference type="Rhea" id="RHEA:42732"/>
        <dbReference type="Rhea" id="RHEA-COMP:10209"/>
        <dbReference type="Rhea" id="RHEA-COMP:10210"/>
        <dbReference type="ChEBI" id="CHEBI:57856"/>
        <dbReference type="ChEBI" id="CHEBI:59789"/>
        <dbReference type="ChEBI" id="CHEBI:74269"/>
        <dbReference type="ChEBI" id="CHEBI:74480"/>
        <dbReference type="EC" id="2.1.1.170"/>
    </reaction>
</comment>
<comment type="similarity">
    <text evidence="6">Belongs to the methyltransferase superfamily. RNA methyltransferase RsmG family.</text>
</comment>
<dbReference type="HAMAP" id="MF_00074">
    <property type="entry name" value="16SrRNA_methyltr_G"/>
    <property type="match status" value="1"/>
</dbReference>
<keyword evidence="1 6" id="KW-0963">Cytoplasm</keyword>
<keyword evidence="5 6" id="KW-0949">S-adenosyl-L-methionine</keyword>
<dbReference type="PANTHER" id="PTHR31760">
    <property type="entry name" value="S-ADENOSYL-L-METHIONINE-DEPENDENT METHYLTRANSFERASES SUPERFAMILY PROTEIN"/>
    <property type="match status" value="1"/>
</dbReference>
<evidence type="ECO:0000256" key="5">
    <source>
        <dbReference type="ARBA" id="ARBA00022691"/>
    </source>
</evidence>
<keyword evidence="4 6" id="KW-0808">Transferase</keyword>
<dbReference type="RefSeq" id="WP_089946565.1">
    <property type="nucleotide sequence ID" value="NZ_FNOI01000002.1"/>
</dbReference>
<dbReference type="GO" id="GO:0005829">
    <property type="term" value="C:cytosol"/>
    <property type="evidence" value="ECO:0007669"/>
    <property type="project" value="TreeGrafter"/>
</dbReference>
<evidence type="ECO:0000256" key="2">
    <source>
        <dbReference type="ARBA" id="ARBA00022552"/>
    </source>
</evidence>
<dbReference type="OrthoDB" id="9808773at2"/>
<organism evidence="7 8">
    <name type="scientific">Litoreibacter albidus</name>
    <dbReference type="NCBI Taxonomy" id="670155"/>
    <lineage>
        <taxon>Bacteria</taxon>
        <taxon>Pseudomonadati</taxon>
        <taxon>Pseudomonadota</taxon>
        <taxon>Alphaproteobacteria</taxon>
        <taxon>Rhodobacterales</taxon>
        <taxon>Roseobacteraceae</taxon>
        <taxon>Litoreibacter</taxon>
    </lineage>
</organism>
<dbReference type="PIRSF" id="PIRSF003078">
    <property type="entry name" value="GidB"/>
    <property type="match status" value="1"/>
</dbReference>
<comment type="function">
    <text evidence="6">Specifically methylates the N7 position of guanine in position 527 of 16S rRNA.</text>
</comment>
<sequence length="208" mass="22909">MTDKELFADQQNVSRETLERLQTYENVLRKWTSKINLVARSTVDSVWSRHFLDSAQVFDAIPQGSENLSDFGSGGGFPGLVIAAIAAEKLPNLSVSLIESDVRKASFLSTAAREMGLTVNIHAKRVEDIAPLSSDVVTARALAPLADLFIMTERHLRPDGTGLFLKGEQHLTELDRASKVWEFDVTTQQSKTNPSSALLTIKKLKRAA</sequence>
<dbReference type="STRING" id="670155.SAMN04488001_1795"/>
<name>A0A1H2WE25_9RHOB</name>
<dbReference type="PANTHER" id="PTHR31760:SF0">
    <property type="entry name" value="S-ADENOSYL-L-METHIONINE-DEPENDENT METHYLTRANSFERASES SUPERFAMILY PROTEIN"/>
    <property type="match status" value="1"/>
</dbReference>
<dbReference type="SUPFAM" id="SSF53335">
    <property type="entry name" value="S-adenosyl-L-methionine-dependent methyltransferases"/>
    <property type="match status" value="1"/>
</dbReference>
<dbReference type="Pfam" id="PF02527">
    <property type="entry name" value="GidB"/>
    <property type="match status" value="1"/>
</dbReference>
<dbReference type="Proteomes" id="UP000199441">
    <property type="component" value="Unassembled WGS sequence"/>
</dbReference>
<keyword evidence="2 6" id="KW-0698">rRNA processing</keyword>
<protein>
    <recommendedName>
        <fullName evidence="6">Ribosomal RNA small subunit methyltransferase G</fullName>
        <ecNumber evidence="6">2.1.1.170</ecNumber>
    </recommendedName>
    <alternativeName>
        <fullName evidence="6">16S rRNA 7-methylguanosine methyltransferase</fullName>
        <shortName evidence="6">16S rRNA m7G methyltransferase</shortName>
    </alternativeName>
</protein>
<evidence type="ECO:0000256" key="1">
    <source>
        <dbReference type="ARBA" id="ARBA00022490"/>
    </source>
</evidence>
<comment type="subcellular location">
    <subcellularLocation>
        <location evidence="6">Cytoplasm</location>
    </subcellularLocation>
</comment>